<evidence type="ECO:0000313" key="1">
    <source>
        <dbReference type="EMBL" id="RAO94756.1"/>
    </source>
</evidence>
<organism evidence="1 2">
    <name type="scientific">Mycoplasma wenyonii</name>
    <dbReference type="NCBI Taxonomy" id="65123"/>
    <lineage>
        <taxon>Bacteria</taxon>
        <taxon>Bacillati</taxon>
        <taxon>Mycoplasmatota</taxon>
        <taxon>Mollicutes</taxon>
        <taxon>Mycoplasmataceae</taxon>
        <taxon>Mycoplasma</taxon>
    </lineage>
</organism>
<keyword evidence="2" id="KW-1185">Reference proteome</keyword>
<dbReference type="Proteomes" id="UP000249762">
    <property type="component" value="Unassembled WGS sequence"/>
</dbReference>
<proteinExistence type="predicted"/>
<name>A0A328PNR1_9MOLU</name>
<feature type="non-terminal residue" evidence="1">
    <location>
        <position position="214"/>
    </location>
</feature>
<dbReference type="InterPro" id="IPR038365">
    <property type="entry name" value="EcoRII_C_sf"/>
</dbReference>
<reference evidence="2" key="1">
    <citation type="submission" date="2018-06" db="EMBL/GenBank/DDBJ databases">
        <authorList>
            <person name="Martinez Ocampo F."/>
            <person name="Quiroz Castaneda R.E."/>
            <person name="Rojas Lopez X."/>
        </authorList>
    </citation>
    <scope>NUCLEOTIDE SEQUENCE [LARGE SCALE GENOMIC DNA]</scope>
    <source>
        <strain evidence="2">INIFAP02</strain>
    </source>
</reference>
<gene>
    <name evidence="1" type="ORF">DNK47_03320</name>
</gene>
<dbReference type="EMBL" id="QKVO01000032">
    <property type="protein sequence ID" value="RAO94756.1"/>
    <property type="molecule type" value="Genomic_DNA"/>
</dbReference>
<evidence type="ECO:0000313" key="2">
    <source>
        <dbReference type="Proteomes" id="UP000249762"/>
    </source>
</evidence>
<dbReference type="RefSeq" id="WP_112665937.1">
    <property type="nucleotide sequence ID" value="NZ_QKVO01000032.1"/>
</dbReference>
<sequence>ETIFIFSRNGNPEEEDSFYARIAQDLDRLKPKPDKIFLLTLNHNLPSDLFAESADFNLQFITTKSIKNKHYANNDKVRTLEELIYWCKEKQCYWDNYKFSWNEIDEIKKLFREKITNYSKNRLLKNWYQEQIDNLDNRFSTEKIFETSHTNINCLENVEINQLKLEEFRRFIQNWQANNGFKKIQSPYDLFFELLEEKYRGRSFFAMGSEFIEK</sequence>
<accession>A0A328PNR1</accession>
<feature type="non-terminal residue" evidence="1">
    <location>
        <position position="1"/>
    </location>
</feature>
<dbReference type="AlphaFoldDB" id="A0A328PNR1"/>
<protein>
    <submittedName>
        <fullName evidence="1">Uncharacterized protein</fullName>
    </submittedName>
</protein>
<dbReference type="Gene3D" id="3.40.91.80">
    <property type="match status" value="1"/>
</dbReference>
<comment type="caution">
    <text evidence="1">The sequence shown here is derived from an EMBL/GenBank/DDBJ whole genome shotgun (WGS) entry which is preliminary data.</text>
</comment>